<dbReference type="PROSITE" id="PS50983">
    <property type="entry name" value="FE_B12_PBP"/>
    <property type="match status" value="1"/>
</dbReference>
<keyword evidence="4" id="KW-0732">Signal</keyword>
<dbReference type="RefSeq" id="WP_310137926.1">
    <property type="nucleotide sequence ID" value="NZ_JAVDTR010000003.1"/>
</dbReference>
<dbReference type="AlphaFoldDB" id="A0AAP5GZG5"/>
<evidence type="ECO:0000256" key="2">
    <source>
        <dbReference type="ARBA" id="ARBA00008814"/>
    </source>
</evidence>
<gene>
    <name evidence="6" type="ORF">J2W91_001584</name>
</gene>
<dbReference type="InterPro" id="IPR051313">
    <property type="entry name" value="Bact_iron-sidero_bind"/>
</dbReference>
<sequence length="325" mass="35695">MSKVNVLPILIIVLAGILTGCNENPAENKGSVANVGSTSEVQINAADWPRTFKDGLGKEIVIEAKPKNIAALWYFYPEILVALEEPPASSTDKEYLSSLTYLKGKLDSTEELGDKMSPSIEKIISMNPDLIIATENHEDQYEALEKIAPVITLQTKAIYEDWQYGLRTVAEIIGREDKAEKVIDEMMNEITTGRETLKSIAGETVALIVSWDGKTFNVLGEGNPVYTLASDPEKGLGLTPDQTFTGNNNEFASFEGISTIEADHIFLIGDITKKEALMNNLEQSQVWNSLNAVKKDNVYLMDTSAITGGPLATEYALRNMINSLR</sequence>
<evidence type="ECO:0000256" key="3">
    <source>
        <dbReference type="ARBA" id="ARBA00022448"/>
    </source>
</evidence>
<dbReference type="GO" id="GO:1901678">
    <property type="term" value="P:iron coordination entity transport"/>
    <property type="evidence" value="ECO:0007669"/>
    <property type="project" value="UniProtKB-ARBA"/>
</dbReference>
<evidence type="ECO:0000259" key="5">
    <source>
        <dbReference type="PROSITE" id="PS50983"/>
    </source>
</evidence>
<comment type="subcellular location">
    <subcellularLocation>
        <location evidence="1">Cell envelope</location>
    </subcellularLocation>
</comment>
<evidence type="ECO:0000313" key="6">
    <source>
        <dbReference type="EMBL" id="MDR6723132.1"/>
    </source>
</evidence>
<accession>A0AAP5GZG5</accession>
<dbReference type="PANTHER" id="PTHR30532:SF24">
    <property type="entry name" value="FERRIC ENTEROBACTIN-BINDING PERIPLASMIC PROTEIN FEPB"/>
    <property type="match status" value="1"/>
</dbReference>
<dbReference type="Proteomes" id="UP001254832">
    <property type="component" value="Unassembled WGS sequence"/>
</dbReference>
<protein>
    <submittedName>
        <fullName evidence="6">Iron complex transport system substrate-binding protein</fullName>
    </submittedName>
</protein>
<dbReference type="PANTHER" id="PTHR30532">
    <property type="entry name" value="IRON III DICITRATE-BINDING PERIPLASMIC PROTEIN"/>
    <property type="match status" value="1"/>
</dbReference>
<name>A0AAP5GZG5_PAEAM</name>
<dbReference type="Pfam" id="PF01497">
    <property type="entry name" value="Peripla_BP_2"/>
    <property type="match status" value="1"/>
</dbReference>
<dbReference type="Gene3D" id="3.40.50.1980">
    <property type="entry name" value="Nitrogenase molybdenum iron protein domain"/>
    <property type="match status" value="2"/>
</dbReference>
<keyword evidence="3" id="KW-0813">Transport</keyword>
<dbReference type="EMBL" id="JAVDTR010000003">
    <property type="protein sequence ID" value="MDR6723132.1"/>
    <property type="molecule type" value="Genomic_DNA"/>
</dbReference>
<evidence type="ECO:0000256" key="1">
    <source>
        <dbReference type="ARBA" id="ARBA00004196"/>
    </source>
</evidence>
<proteinExistence type="inferred from homology"/>
<comment type="similarity">
    <text evidence="2">Belongs to the bacterial solute-binding protein 8 family.</text>
</comment>
<evidence type="ECO:0000313" key="7">
    <source>
        <dbReference type="Proteomes" id="UP001254832"/>
    </source>
</evidence>
<feature type="domain" description="Fe/B12 periplasmic-binding" evidence="5">
    <location>
        <begin position="68"/>
        <end position="325"/>
    </location>
</feature>
<dbReference type="InterPro" id="IPR002491">
    <property type="entry name" value="ABC_transptr_periplasmic_BD"/>
</dbReference>
<comment type="caution">
    <text evidence="6">The sequence shown here is derived from an EMBL/GenBank/DDBJ whole genome shotgun (WGS) entry which is preliminary data.</text>
</comment>
<dbReference type="PROSITE" id="PS51257">
    <property type="entry name" value="PROKAR_LIPOPROTEIN"/>
    <property type="match status" value="1"/>
</dbReference>
<dbReference type="SUPFAM" id="SSF53807">
    <property type="entry name" value="Helical backbone' metal receptor"/>
    <property type="match status" value="1"/>
</dbReference>
<reference evidence="6" key="1">
    <citation type="submission" date="2023-07" db="EMBL/GenBank/DDBJ databases">
        <title>Sorghum-associated microbial communities from plants grown in Nebraska, USA.</title>
        <authorList>
            <person name="Schachtman D."/>
        </authorList>
    </citation>
    <scope>NUCLEOTIDE SEQUENCE</scope>
    <source>
        <strain evidence="6">BE80</strain>
    </source>
</reference>
<evidence type="ECO:0000256" key="4">
    <source>
        <dbReference type="ARBA" id="ARBA00022729"/>
    </source>
</evidence>
<dbReference type="GO" id="GO:0030288">
    <property type="term" value="C:outer membrane-bounded periplasmic space"/>
    <property type="evidence" value="ECO:0007669"/>
    <property type="project" value="TreeGrafter"/>
</dbReference>
<dbReference type="CDD" id="cd01146">
    <property type="entry name" value="FhuD"/>
    <property type="match status" value="1"/>
</dbReference>
<organism evidence="6 7">
    <name type="scientific">Paenibacillus amylolyticus</name>
    <dbReference type="NCBI Taxonomy" id="1451"/>
    <lineage>
        <taxon>Bacteria</taxon>
        <taxon>Bacillati</taxon>
        <taxon>Bacillota</taxon>
        <taxon>Bacilli</taxon>
        <taxon>Bacillales</taxon>
        <taxon>Paenibacillaceae</taxon>
        <taxon>Paenibacillus</taxon>
    </lineage>
</organism>